<proteinExistence type="predicted"/>
<feature type="region of interest" description="Disordered" evidence="1">
    <location>
        <begin position="71"/>
        <end position="110"/>
    </location>
</feature>
<dbReference type="Proteomes" id="UP000069272">
    <property type="component" value="Chromosome X"/>
</dbReference>
<reference evidence="2 3" key="1">
    <citation type="journal article" date="2017" name="G3 (Bethesda)">
        <title>The Physical Genome Mapping of Anopheles albimanus Corrected Scaffold Misassemblies and Identified Interarm Rearrangements in Genus Anopheles.</title>
        <authorList>
            <person name="Artemov G.N."/>
            <person name="Peery A.N."/>
            <person name="Jiang X."/>
            <person name="Tu Z."/>
            <person name="Stegniy V.N."/>
            <person name="Sharakhova M.V."/>
            <person name="Sharakhov I.V."/>
        </authorList>
    </citation>
    <scope>NUCLEOTIDE SEQUENCE [LARGE SCALE GENOMIC DNA]</scope>
    <source>
        <strain evidence="2 3">ALBI9_A</strain>
    </source>
</reference>
<reference evidence="2" key="2">
    <citation type="submission" date="2022-08" db="UniProtKB">
        <authorList>
            <consortium name="EnsemblMetazoa"/>
        </authorList>
    </citation>
    <scope>IDENTIFICATION</scope>
    <source>
        <strain evidence="2">STECLA/ALBI9_A</strain>
    </source>
</reference>
<accession>A0A182FYL3</accession>
<evidence type="ECO:0000313" key="2">
    <source>
        <dbReference type="EnsemblMetazoa" id="AALB014700-PA"/>
    </source>
</evidence>
<evidence type="ECO:0000313" key="3">
    <source>
        <dbReference type="Proteomes" id="UP000069272"/>
    </source>
</evidence>
<sequence length="110" mass="12847">MCAWFALFTTFAEIRTVYRWPARRVNVSHRVKVKVQQSVEAHELGRALVAGVQLGDEVVLQRIEAKMLQRDDQGERYDDQHQQRQELEPHVCKKKEKTNRVAAGHEDLTH</sequence>
<organism evidence="2 3">
    <name type="scientific">Anopheles albimanus</name>
    <name type="common">New world malaria mosquito</name>
    <dbReference type="NCBI Taxonomy" id="7167"/>
    <lineage>
        <taxon>Eukaryota</taxon>
        <taxon>Metazoa</taxon>
        <taxon>Ecdysozoa</taxon>
        <taxon>Arthropoda</taxon>
        <taxon>Hexapoda</taxon>
        <taxon>Insecta</taxon>
        <taxon>Pterygota</taxon>
        <taxon>Neoptera</taxon>
        <taxon>Endopterygota</taxon>
        <taxon>Diptera</taxon>
        <taxon>Nematocera</taxon>
        <taxon>Culicoidea</taxon>
        <taxon>Culicidae</taxon>
        <taxon>Anophelinae</taxon>
        <taxon>Anopheles</taxon>
    </lineage>
</organism>
<dbReference type="AlphaFoldDB" id="A0A182FYL3"/>
<evidence type="ECO:0000256" key="1">
    <source>
        <dbReference type="SAM" id="MobiDB-lite"/>
    </source>
</evidence>
<dbReference type="VEuPathDB" id="VectorBase:AALB014700"/>
<dbReference type="EnsemblMetazoa" id="AALB014700-RA">
    <property type="protein sequence ID" value="AALB014700-PA"/>
    <property type="gene ID" value="AALB014700"/>
</dbReference>
<name>A0A182FYL3_ANOAL</name>
<protein>
    <submittedName>
        <fullName evidence="2">Uncharacterized protein</fullName>
    </submittedName>
</protein>
<feature type="compositionally biased region" description="Basic and acidic residues" evidence="1">
    <location>
        <begin position="71"/>
        <end position="91"/>
    </location>
</feature>
<keyword evidence="3" id="KW-1185">Reference proteome</keyword>